<gene>
    <name evidence="4" type="ORF">RND81_12G161000</name>
</gene>
<dbReference type="AlphaFoldDB" id="A0AAW1HBB1"/>
<dbReference type="EMBL" id="JBDFQZ010000012">
    <property type="protein sequence ID" value="KAK9673331.1"/>
    <property type="molecule type" value="Genomic_DNA"/>
</dbReference>
<keyword evidence="5" id="KW-1185">Reference proteome</keyword>
<comment type="caution">
    <text evidence="4">The sequence shown here is derived from an EMBL/GenBank/DDBJ whole genome shotgun (WGS) entry which is preliminary data.</text>
</comment>
<reference evidence="4 5" key="1">
    <citation type="submission" date="2024-03" db="EMBL/GenBank/DDBJ databases">
        <title>WGS assembly of Saponaria officinalis var. Norfolk2.</title>
        <authorList>
            <person name="Jenkins J."/>
            <person name="Shu S."/>
            <person name="Grimwood J."/>
            <person name="Barry K."/>
            <person name="Goodstein D."/>
            <person name="Schmutz J."/>
            <person name="Leebens-Mack J."/>
            <person name="Osbourn A."/>
        </authorList>
    </citation>
    <scope>NUCLEOTIDE SEQUENCE [LARGE SCALE GENOMIC DNA]</scope>
    <source>
        <strain evidence="5">cv. Norfolk2</strain>
        <strain evidence="4">JIC</strain>
        <tissue evidence="4">Leaf</tissue>
    </source>
</reference>
<dbReference type="NCBIfam" id="TIGR00756">
    <property type="entry name" value="PPR"/>
    <property type="match status" value="5"/>
</dbReference>
<feature type="repeat" description="PPR" evidence="3">
    <location>
        <begin position="472"/>
        <end position="506"/>
    </location>
</feature>
<dbReference type="EMBL" id="JBDFQZ010000012">
    <property type="protein sequence ID" value="KAK9673330.1"/>
    <property type="molecule type" value="Genomic_DNA"/>
</dbReference>
<organism evidence="4 5">
    <name type="scientific">Saponaria officinalis</name>
    <name type="common">Common soapwort</name>
    <name type="synonym">Lychnis saponaria</name>
    <dbReference type="NCBI Taxonomy" id="3572"/>
    <lineage>
        <taxon>Eukaryota</taxon>
        <taxon>Viridiplantae</taxon>
        <taxon>Streptophyta</taxon>
        <taxon>Embryophyta</taxon>
        <taxon>Tracheophyta</taxon>
        <taxon>Spermatophyta</taxon>
        <taxon>Magnoliopsida</taxon>
        <taxon>eudicotyledons</taxon>
        <taxon>Gunneridae</taxon>
        <taxon>Pentapetalae</taxon>
        <taxon>Caryophyllales</taxon>
        <taxon>Caryophyllaceae</taxon>
        <taxon>Caryophylleae</taxon>
        <taxon>Saponaria</taxon>
    </lineage>
</organism>
<feature type="repeat" description="PPR" evidence="3">
    <location>
        <begin position="302"/>
        <end position="336"/>
    </location>
</feature>
<evidence type="ECO:0000256" key="1">
    <source>
        <dbReference type="ARBA" id="ARBA00007626"/>
    </source>
</evidence>
<proteinExistence type="inferred from homology"/>
<feature type="repeat" description="PPR" evidence="3">
    <location>
        <begin position="197"/>
        <end position="231"/>
    </location>
</feature>
<dbReference type="PANTHER" id="PTHR47933">
    <property type="entry name" value="PENTATRICOPEPTIDE REPEAT-CONTAINING PROTEIN 1, MITOCHONDRIAL"/>
    <property type="match status" value="1"/>
</dbReference>
<dbReference type="InterPro" id="IPR002885">
    <property type="entry name" value="PPR_rpt"/>
</dbReference>
<evidence type="ECO:0008006" key="6">
    <source>
        <dbReference type="Google" id="ProtNLM"/>
    </source>
</evidence>
<accession>A0AAW1HBB1</accession>
<dbReference type="Pfam" id="PF13041">
    <property type="entry name" value="PPR_2"/>
    <property type="match status" value="1"/>
</dbReference>
<sequence>MAGKLKSLMISNKISNWVCLKNFASICGAICAQNYPEIDQKLVNRTEIDPRIQFLKNDLCPDNLIRVLDKTHDLNSAIRVFKWASLQKQFSHTAGTYSKIVSKLGLAGNVDEMEGFCSEMVKFRGGDEALGAVLDVFVSNGRLDEAMRVVLVLNSRRFKLCLRKWNNVLSGLVDGKRGFRDVMLMYKEMVKSGTVPDVDTLNNLIKALFDANMVDKALDQFRRMNKKRCVPNCRTFEIVIYGLLMSNRVDESVCVMNEMFEDGVIPDLSFCNKVIPLFSKENKLEQVMKLFDVIKSLDYELDFSTYESLINCLCLNMRISEAIELFDKMRNSGFNTSADVLMDLLNACCKLGKLDEGRKLLDDNQVVDTSPYNVMIRGYCDARRFLAAKDLLQKTLLMNVADDLSFNILFQGLCFAMFVNQAREVLGKMIISSHVPDSTTYSAFVTGECYLGKYNEALNLFQHVAENDGILDPYSYGELIKGLCKLEKFQEATEVFMYMSLRNSVLQSSQFSLLIEGLCATAKVDEAMKVLNFGHIHQNPVIISAYSSIMRCLLKLNRPNNSLFMLPQILKRGLVLDTETYCILIQCVIAMCETKYCVSFLNLMVGEDLVPDHETLASALPHFAYHSKLQTIWVSVDKLCRESQVIDSDMFNLLINGLYKEGFKTEACRLLDYMLEKGWVPDASTHGLLIGSHSVDTEPKLLKPDNFVMEDEVSSILCEGLGET</sequence>
<dbReference type="Gene3D" id="1.25.40.10">
    <property type="entry name" value="Tetratricopeptide repeat domain"/>
    <property type="match status" value="7"/>
</dbReference>
<comment type="similarity">
    <text evidence="1">Belongs to the PPR family. P subfamily.</text>
</comment>
<evidence type="ECO:0000256" key="3">
    <source>
        <dbReference type="PROSITE-ProRule" id="PRU00708"/>
    </source>
</evidence>
<dbReference type="PANTHER" id="PTHR47933:SF15">
    <property type="entry name" value="OS03G0795400 PROTEIN"/>
    <property type="match status" value="1"/>
</dbReference>
<dbReference type="GO" id="GO:0003729">
    <property type="term" value="F:mRNA binding"/>
    <property type="evidence" value="ECO:0007669"/>
    <property type="project" value="TreeGrafter"/>
</dbReference>
<dbReference type="Pfam" id="PF01535">
    <property type="entry name" value="PPR"/>
    <property type="match status" value="6"/>
</dbReference>
<dbReference type="InterPro" id="IPR051240">
    <property type="entry name" value="Mito_RNA-Proc/Resp"/>
</dbReference>
<dbReference type="InterPro" id="IPR011990">
    <property type="entry name" value="TPR-like_helical_dom_sf"/>
</dbReference>
<dbReference type="Pfam" id="PF12854">
    <property type="entry name" value="PPR_1"/>
    <property type="match status" value="1"/>
</dbReference>
<name>A0AAW1HBB1_SAPOF</name>
<evidence type="ECO:0000256" key="2">
    <source>
        <dbReference type="ARBA" id="ARBA00022737"/>
    </source>
</evidence>
<feature type="repeat" description="PPR" evidence="3">
    <location>
        <begin position="368"/>
        <end position="402"/>
    </location>
</feature>
<evidence type="ECO:0000313" key="5">
    <source>
        <dbReference type="Proteomes" id="UP001443914"/>
    </source>
</evidence>
<feature type="repeat" description="PPR" evidence="3">
    <location>
        <begin position="232"/>
        <end position="266"/>
    </location>
</feature>
<keyword evidence="2" id="KW-0677">Repeat</keyword>
<dbReference type="PROSITE" id="PS51375">
    <property type="entry name" value="PPR"/>
    <property type="match status" value="6"/>
</dbReference>
<feature type="repeat" description="PPR" evidence="3">
    <location>
        <begin position="647"/>
        <end position="681"/>
    </location>
</feature>
<evidence type="ECO:0000313" key="4">
    <source>
        <dbReference type="EMBL" id="KAK9673331.1"/>
    </source>
</evidence>
<dbReference type="Proteomes" id="UP001443914">
    <property type="component" value="Unassembled WGS sequence"/>
</dbReference>
<protein>
    <recommendedName>
        <fullName evidence="6">Pentatricopeptide repeat-containing protein</fullName>
    </recommendedName>
</protein>